<feature type="transmembrane region" description="Helical" evidence="1">
    <location>
        <begin position="12"/>
        <end position="32"/>
    </location>
</feature>
<accession>A0AA36GQ94</accession>
<sequence length="54" mass="6114">MIVAVHCSFEQTSITIFIFALSISLALPLTLLQSISKCNHWLVDRLHLTKLSFL</sequence>
<dbReference type="AlphaFoldDB" id="A0AA36GQ94"/>
<dbReference type="Proteomes" id="UP001176961">
    <property type="component" value="Unassembled WGS sequence"/>
</dbReference>
<evidence type="ECO:0000313" key="2">
    <source>
        <dbReference type="EMBL" id="CAJ0596186.1"/>
    </source>
</evidence>
<comment type="caution">
    <text evidence="2">The sequence shown here is derived from an EMBL/GenBank/DDBJ whole genome shotgun (WGS) entry which is preliminary data.</text>
</comment>
<organism evidence="2 3">
    <name type="scientific">Cylicocyclus nassatus</name>
    <name type="common">Nematode worm</name>
    <dbReference type="NCBI Taxonomy" id="53992"/>
    <lineage>
        <taxon>Eukaryota</taxon>
        <taxon>Metazoa</taxon>
        <taxon>Ecdysozoa</taxon>
        <taxon>Nematoda</taxon>
        <taxon>Chromadorea</taxon>
        <taxon>Rhabditida</taxon>
        <taxon>Rhabditina</taxon>
        <taxon>Rhabditomorpha</taxon>
        <taxon>Strongyloidea</taxon>
        <taxon>Strongylidae</taxon>
        <taxon>Cylicocyclus</taxon>
    </lineage>
</organism>
<keyword evidence="1" id="KW-0472">Membrane</keyword>
<evidence type="ECO:0000313" key="3">
    <source>
        <dbReference type="Proteomes" id="UP001176961"/>
    </source>
</evidence>
<gene>
    <name evidence="2" type="ORF">CYNAS_LOCUS8169</name>
</gene>
<keyword evidence="1" id="KW-0812">Transmembrane</keyword>
<protein>
    <submittedName>
        <fullName evidence="2">Uncharacterized protein</fullName>
    </submittedName>
</protein>
<evidence type="ECO:0000256" key="1">
    <source>
        <dbReference type="SAM" id="Phobius"/>
    </source>
</evidence>
<proteinExistence type="predicted"/>
<keyword evidence="3" id="KW-1185">Reference proteome</keyword>
<keyword evidence="1" id="KW-1133">Transmembrane helix</keyword>
<reference evidence="2" key="1">
    <citation type="submission" date="2023-07" db="EMBL/GenBank/DDBJ databases">
        <authorList>
            <consortium name="CYATHOMIX"/>
        </authorList>
    </citation>
    <scope>NUCLEOTIDE SEQUENCE</scope>
    <source>
        <strain evidence="2">N/A</strain>
    </source>
</reference>
<dbReference type="EMBL" id="CATQJL010000112">
    <property type="protein sequence ID" value="CAJ0596186.1"/>
    <property type="molecule type" value="Genomic_DNA"/>
</dbReference>
<name>A0AA36GQ94_CYLNA</name>